<name>A0ABW8USG9_9RHOB</name>
<organism evidence="1 2">
    <name type="scientific">Tateyamaria armeniaca</name>
    <dbReference type="NCBI Taxonomy" id="2518930"/>
    <lineage>
        <taxon>Bacteria</taxon>
        <taxon>Pseudomonadati</taxon>
        <taxon>Pseudomonadota</taxon>
        <taxon>Alphaproteobacteria</taxon>
        <taxon>Rhodobacterales</taxon>
        <taxon>Roseobacteraceae</taxon>
        <taxon>Tateyamaria</taxon>
    </lineage>
</organism>
<dbReference type="Proteomes" id="UP001627408">
    <property type="component" value="Unassembled WGS sequence"/>
</dbReference>
<dbReference type="EMBL" id="JBHDIY010000002">
    <property type="protein sequence ID" value="MFL4468594.1"/>
    <property type="molecule type" value="Genomic_DNA"/>
</dbReference>
<dbReference type="InterPro" id="IPR025187">
    <property type="entry name" value="DUF4112"/>
</dbReference>
<dbReference type="PANTHER" id="PTHR35519:SF2">
    <property type="entry name" value="PH DOMAIN PROTEIN"/>
    <property type="match status" value="1"/>
</dbReference>
<accession>A0ABW8USG9</accession>
<sequence length="119" mass="12977">MSRAEIEKLDRLSSLLDSRFRIPGTPIRFGLDSILGLIPGVGDLASLGPSAYLVYKGYRLGARKRTIIRMSANTGLDFVVGAVPVLGDVFDLVFKANNRNFALLRKELEVGATPDRDIA</sequence>
<dbReference type="PANTHER" id="PTHR35519">
    <property type="entry name" value="MEMBRANE PROTEINS"/>
    <property type="match status" value="1"/>
</dbReference>
<protein>
    <submittedName>
        <fullName evidence="1">DUF4112 domain-containing protein</fullName>
    </submittedName>
</protein>
<evidence type="ECO:0000313" key="2">
    <source>
        <dbReference type="Proteomes" id="UP001627408"/>
    </source>
</evidence>
<gene>
    <name evidence="1" type="ORF">ACERZ8_01410</name>
</gene>
<dbReference type="Pfam" id="PF13430">
    <property type="entry name" value="DUF4112"/>
    <property type="match status" value="1"/>
</dbReference>
<evidence type="ECO:0000313" key="1">
    <source>
        <dbReference type="EMBL" id="MFL4468594.1"/>
    </source>
</evidence>
<comment type="caution">
    <text evidence="1">The sequence shown here is derived from an EMBL/GenBank/DDBJ whole genome shotgun (WGS) entry which is preliminary data.</text>
</comment>
<keyword evidence="2" id="KW-1185">Reference proteome</keyword>
<reference evidence="1 2" key="1">
    <citation type="submission" date="2024-08" db="EMBL/GenBank/DDBJ databases">
        <title>Tateyamaria sp. nov., isolated from marine algae.</title>
        <authorList>
            <person name="Choi B.J."/>
            <person name="Kim J.M."/>
            <person name="Lee J.K."/>
            <person name="Choi D.G."/>
            <person name="Bayburt H."/>
            <person name="Baek J.H."/>
            <person name="Han D.M."/>
            <person name="Jeon C.O."/>
        </authorList>
    </citation>
    <scope>NUCLEOTIDE SEQUENCE [LARGE SCALE GENOMIC DNA]</scope>
    <source>
        <strain evidence="1 2">KMU-156</strain>
    </source>
</reference>
<proteinExistence type="predicted"/>
<dbReference type="RefSeq" id="WP_407590337.1">
    <property type="nucleotide sequence ID" value="NZ_JBHDIY010000002.1"/>
</dbReference>